<feature type="domain" description="O-methyltransferase C-terminal" evidence="4">
    <location>
        <begin position="2"/>
        <end position="102"/>
    </location>
</feature>
<name>A0AA88EEC9_FICCA</name>
<dbReference type="PANTHER" id="PTHR11746">
    <property type="entry name" value="O-METHYLTRANSFERASE"/>
    <property type="match status" value="1"/>
</dbReference>
<dbReference type="AlphaFoldDB" id="A0AA88EEC9"/>
<keyword evidence="3" id="KW-0949">S-adenosyl-L-methionine</keyword>
<sequence length="131" mass="14836">MYDAVPQANAILLKSILHNWDDQESVKILERCKEAIKNKDNGKKGKVIIIDIVVGKNGFGDDEDNTSLQTQLFYDMQMIVFLAGKQRNEKEWAKIFFDAGYNQPKRRKRRVLAVPFTGQKHSIIPGNAGTG</sequence>
<gene>
    <name evidence="5" type="ORF">TIFTF001_056072</name>
</gene>
<reference evidence="5" key="1">
    <citation type="submission" date="2023-07" db="EMBL/GenBank/DDBJ databases">
        <title>draft genome sequence of fig (Ficus carica).</title>
        <authorList>
            <person name="Takahashi T."/>
            <person name="Nishimura K."/>
        </authorList>
    </citation>
    <scope>NUCLEOTIDE SEQUENCE</scope>
</reference>
<dbReference type="SUPFAM" id="SSF53335">
    <property type="entry name" value="S-adenosyl-L-methionine-dependent methyltransferases"/>
    <property type="match status" value="1"/>
</dbReference>
<dbReference type="InterPro" id="IPR001077">
    <property type="entry name" value="COMT_C"/>
</dbReference>
<evidence type="ECO:0000259" key="4">
    <source>
        <dbReference type="Pfam" id="PF00891"/>
    </source>
</evidence>
<dbReference type="InterPro" id="IPR016461">
    <property type="entry name" value="COMT-like"/>
</dbReference>
<organism evidence="5 6">
    <name type="scientific">Ficus carica</name>
    <name type="common">Common fig</name>
    <dbReference type="NCBI Taxonomy" id="3494"/>
    <lineage>
        <taxon>Eukaryota</taxon>
        <taxon>Viridiplantae</taxon>
        <taxon>Streptophyta</taxon>
        <taxon>Embryophyta</taxon>
        <taxon>Tracheophyta</taxon>
        <taxon>Spermatophyta</taxon>
        <taxon>Magnoliopsida</taxon>
        <taxon>eudicotyledons</taxon>
        <taxon>Gunneridae</taxon>
        <taxon>Pentapetalae</taxon>
        <taxon>rosids</taxon>
        <taxon>fabids</taxon>
        <taxon>Rosales</taxon>
        <taxon>Moraceae</taxon>
        <taxon>Ficeae</taxon>
        <taxon>Ficus</taxon>
    </lineage>
</organism>
<feature type="non-terminal residue" evidence="5">
    <location>
        <position position="1"/>
    </location>
</feature>
<evidence type="ECO:0000256" key="1">
    <source>
        <dbReference type="ARBA" id="ARBA00022603"/>
    </source>
</evidence>
<comment type="caution">
    <text evidence="5">The sequence shown here is derived from an EMBL/GenBank/DDBJ whole genome shotgun (WGS) entry which is preliminary data.</text>
</comment>
<protein>
    <recommendedName>
        <fullName evidence="4">O-methyltransferase C-terminal domain-containing protein</fullName>
    </recommendedName>
</protein>
<keyword evidence="1" id="KW-0489">Methyltransferase</keyword>
<dbReference type="PROSITE" id="PS51683">
    <property type="entry name" value="SAM_OMT_II"/>
    <property type="match status" value="1"/>
</dbReference>
<accession>A0AA88EEC9</accession>
<dbReference type="Gene3D" id="3.40.50.150">
    <property type="entry name" value="Vaccinia Virus protein VP39"/>
    <property type="match status" value="1"/>
</dbReference>
<proteinExistence type="predicted"/>
<evidence type="ECO:0000313" key="5">
    <source>
        <dbReference type="EMBL" id="GMN73299.1"/>
    </source>
</evidence>
<dbReference type="Proteomes" id="UP001187192">
    <property type="component" value="Unassembled WGS sequence"/>
</dbReference>
<evidence type="ECO:0000256" key="2">
    <source>
        <dbReference type="ARBA" id="ARBA00022679"/>
    </source>
</evidence>
<dbReference type="EMBL" id="BTGU01019630">
    <property type="protein sequence ID" value="GMN73299.1"/>
    <property type="molecule type" value="Genomic_DNA"/>
</dbReference>
<dbReference type="InterPro" id="IPR029063">
    <property type="entry name" value="SAM-dependent_MTases_sf"/>
</dbReference>
<keyword evidence="2" id="KW-0808">Transferase</keyword>
<keyword evidence="6" id="KW-1185">Reference proteome</keyword>
<evidence type="ECO:0000313" key="6">
    <source>
        <dbReference type="Proteomes" id="UP001187192"/>
    </source>
</evidence>
<dbReference type="Pfam" id="PF00891">
    <property type="entry name" value="Methyltransf_2"/>
    <property type="match status" value="1"/>
</dbReference>
<dbReference type="GO" id="GO:0008171">
    <property type="term" value="F:O-methyltransferase activity"/>
    <property type="evidence" value="ECO:0007669"/>
    <property type="project" value="InterPro"/>
</dbReference>
<evidence type="ECO:0000256" key="3">
    <source>
        <dbReference type="ARBA" id="ARBA00022691"/>
    </source>
</evidence>
<dbReference type="GO" id="GO:0032259">
    <property type="term" value="P:methylation"/>
    <property type="evidence" value="ECO:0007669"/>
    <property type="project" value="UniProtKB-KW"/>
</dbReference>